<dbReference type="InterPro" id="IPR005162">
    <property type="entry name" value="Retrotrans_gag_dom"/>
</dbReference>
<feature type="compositionally biased region" description="Basic and acidic residues" evidence="3">
    <location>
        <begin position="633"/>
        <end position="648"/>
    </location>
</feature>
<dbReference type="GO" id="GO:0003676">
    <property type="term" value="F:nucleic acid binding"/>
    <property type="evidence" value="ECO:0007669"/>
    <property type="project" value="InterPro"/>
</dbReference>
<dbReference type="InterPro" id="IPR036875">
    <property type="entry name" value="Znf_CCHC_sf"/>
</dbReference>
<organism evidence="5 6">
    <name type="scientific">Suillus plorans</name>
    <dbReference type="NCBI Taxonomy" id="116603"/>
    <lineage>
        <taxon>Eukaryota</taxon>
        <taxon>Fungi</taxon>
        <taxon>Dikarya</taxon>
        <taxon>Basidiomycota</taxon>
        <taxon>Agaricomycotina</taxon>
        <taxon>Agaricomycetes</taxon>
        <taxon>Agaricomycetidae</taxon>
        <taxon>Boletales</taxon>
        <taxon>Suillineae</taxon>
        <taxon>Suillaceae</taxon>
        <taxon>Suillus</taxon>
    </lineage>
</organism>
<feature type="compositionally biased region" description="Polar residues" evidence="3">
    <location>
        <begin position="101"/>
        <end position="110"/>
    </location>
</feature>
<feature type="compositionally biased region" description="Basic and acidic residues" evidence="3">
    <location>
        <begin position="600"/>
        <end position="612"/>
    </location>
</feature>
<sequence>MTKSTSTMTYNTRSRTRARASSVSTPASEKNEPVRDDYGNFIVNIMTLAQKAAQGSGSAAGTQAPVESPLTSVEGSPGTEMESPSALRPTRSYSDVVRASSPGSDQTVAQESILRPKPMFSPAGGNKINELAESGGKRVRSDTAKEPELTSSDEDDDDRPWIQVSHKGRDRAKTPERLYKEPLRNSARRESNVSSQSTPATREMDLGEGTSKGKGVDPRNWGDAMLDEEDLNLEEQRAALESFKTAREIASQTESSSEGDLHAPLKGSGPKGQRQDIFEQAAREQRAVDHAVKMAENRLRKEYDQKLKEVLAGVQRPERRARVREPFERMTYPIDDMVRRVVNPKTNRREQRHTPQAMEPVHQVAPRSYIGQALGRLGRGGDDSSDSSFSDSSSSSSDETSSSSSDNEVPRKGSKRSKKRSKRKKGKTTLKLIAPATYDGAVDSRAFHRFITEGTAYVKDGKVKAKKRAFVLSHYLKGKAHEFYIREVSGDPYRWRLREFFMEMFNYCFPINFRTKQREKLKRCFQNDKTVRDYIYELNELWNMIGDVDDRDRVSRLWTGLTAEIQRELWKKELNPEVSTFKEVQAAAEIIEIAHSVPTGREKRATNKDKPAPVEVSSATAVGRSPKTKGTGRRRDRDRRPNPDDKSRGQRTYPGGNGPRGTGRSQPGGGINPEERERRKTEGRCYTCGELGHVSRQCPKNTHLKSDSPGKPPGIPSFGIHVGPSEEERMRQLTEVSEPPDGLFVGSVGLFMEESLPFEIPPIDPKRDEPSVRFRDPVARRAEDRLQGMQFPWDGAKDETHAVAWDDPDRFWVALHEDKDTYVVVDYHHGRYGPERMELSRQQLEDPQFRIDKAYWLHLGRFFGKRQKWDRRRLLNQERQRTNRREPMGTPIEDRIEWWLEEYIVHPEDYWSSSTDRRFLLTCQEKQCYNGTGTLGGGIVAA</sequence>
<keyword evidence="2" id="KW-0863">Zinc-finger</keyword>
<feature type="region of interest" description="Disordered" evidence="3">
    <location>
        <begin position="599"/>
        <end position="682"/>
    </location>
</feature>
<dbReference type="AlphaFoldDB" id="A0A9P7D9Y1"/>
<dbReference type="EMBL" id="JABBWE010000124">
    <property type="protein sequence ID" value="KAG1784934.1"/>
    <property type="molecule type" value="Genomic_DNA"/>
</dbReference>
<feature type="domain" description="CCHC-type" evidence="4">
    <location>
        <begin position="684"/>
        <end position="700"/>
    </location>
</feature>
<feature type="compositionally biased region" description="Polar residues" evidence="3">
    <location>
        <begin position="1"/>
        <end position="11"/>
    </location>
</feature>
<feature type="compositionally biased region" description="Basic and acidic residues" evidence="3">
    <location>
        <begin position="673"/>
        <end position="682"/>
    </location>
</feature>
<gene>
    <name evidence="5" type="ORF">HD556DRAFT_1461102</name>
</gene>
<evidence type="ECO:0000256" key="1">
    <source>
        <dbReference type="ARBA" id="ARBA00022664"/>
    </source>
</evidence>
<dbReference type="GeneID" id="64602009"/>
<dbReference type="Pfam" id="PF00098">
    <property type="entry name" value="zf-CCHC"/>
    <property type="match status" value="1"/>
</dbReference>
<keyword evidence="1" id="KW-0507">mRNA processing</keyword>
<dbReference type="OrthoDB" id="2686723at2759"/>
<dbReference type="Proteomes" id="UP000719766">
    <property type="component" value="Unassembled WGS sequence"/>
</dbReference>
<accession>A0A9P7D9Y1</accession>
<feature type="compositionally biased region" description="Low complexity" evidence="3">
    <location>
        <begin position="386"/>
        <end position="406"/>
    </location>
</feature>
<dbReference type="GO" id="GO:0008270">
    <property type="term" value="F:zinc ion binding"/>
    <property type="evidence" value="ECO:0007669"/>
    <property type="project" value="UniProtKB-KW"/>
</dbReference>
<evidence type="ECO:0000256" key="3">
    <source>
        <dbReference type="SAM" id="MobiDB-lite"/>
    </source>
</evidence>
<dbReference type="Gene3D" id="4.10.60.10">
    <property type="entry name" value="Zinc finger, CCHC-type"/>
    <property type="match status" value="1"/>
</dbReference>
<dbReference type="RefSeq" id="XP_041152419.1">
    <property type="nucleotide sequence ID" value="XM_041308245.1"/>
</dbReference>
<dbReference type="Pfam" id="PF03732">
    <property type="entry name" value="Retrotrans_gag"/>
    <property type="match status" value="1"/>
</dbReference>
<evidence type="ECO:0000313" key="5">
    <source>
        <dbReference type="EMBL" id="KAG1784934.1"/>
    </source>
</evidence>
<feature type="compositionally biased region" description="Low complexity" evidence="3">
    <location>
        <begin position="51"/>
        <end position="64"/>
    </location>
</feature>
<dbReference type="GO" id="GO:0006397">
    <property type="term" value="P:mRNA processing"/>
    <property type="evidence" value="ECO:0007669"/>
    <property type="project" value="UniProtKB-KW"/>
</dbReference>
<keyword evidence="6" id="KW-1185">Reference proteome</keyword>
<keyword evidence="2" id="KW-0862">Zinc</keyword>
<feature type="compositionally biased region" description="Basic and acidic residues" evidence="3">
    <location>
        <begin position="135"/>
        <end position="148"/>
    </location>
</feature>
<evidence type="ECO:0000256" key="2">
    <source>
        <dbReference type="PROSITE-ProRule" id="PRU00047"/>
    </source>
</evidence>
<feature type="region of interest" description="Disordered" evidence="3">
    <location>
        <begin position="246"/>
        <end position="275"/>
    </location>
</feature>
<feature type="compositionally biased region" description="Basic residues" evidence="3">
    <location>
        <begin position="412"/>
        <end position="428"/>
    </location>
</feature>
<evidence type="ECO:0000313" key="6">
    <source>
        <dbReference type="Proteomes" id="UP000719766"/>
    </source>
</evidence>
<feature type="region of interest" description="Disordered" evidence="3">
    <location>
        <begin position="1"/>
        <end position="35"/>
    </location>
</feature>
<feature type="compositionally biased region" description="Basic and acidic residues" evidence="3">
    <location>
        <begin position="171"/>
        <end position="191"/>
    </location>
</feature>
<name>A0A9P7D9Y1_9AGAM</name>
<dbReference type="InterPro" id="IPR001878">
    <property type="entry name" value="Znf_CCHC"/>
</dbReference>
<evidence type="ECO:0000259" key="4">
    <source>
        <dbReference type="PROSITE" id="PS50158"/>
    </source>
</evidence>
<dbReference type="SUPFAM" id="SSF57756">
    <property type="entry name" value="Retrovirus zinc finger-like domains"/>
    <property type="match status" value="1"/>
</dbReference>
<feature type="compositionally biased region" description="Gly residues" evidence="3">
    <location>
        <begin position="655"/>
        <end position="671"/>
    </location>
</feature>
<comment type="caution">
    <text evidence="5">The sequence shown here is derived from an EMBL/GenBank/DDBJ whole genome shotgun (WGS) entry which is preliminary data.</text>
</comment>
<feature type="compositionally biased region" description="Low complexity" evidence="3">
    <location>
        <begin position="19"/>
        <end position="28"/>
    </location>
</feature>
<protein>
    <recommendedName>
        <fullName evidence="4">CCHC-type domain-containing protein</fullName>
    </recommendedName>
</protein>
<dbReference type="PROSITE" id="PS50158">
    <property type="entry name" value="ZF_CCHC"/>
    <property type="match status" value="1"/>
</dbReference>
<feature type="region of interest" description="Disordered" evidence="3">
    <location>
        <begin position="345"/>
        <end position="430"/>
    </location>
</feature>
<keyword evidence="2" id="KW-0479">Metal-binding</keyword>
<dbReference type="SMART" id="SM00343">
    <property type="entry name" value="ZnF_C2HC"/>
    <property type="match status" value="1"/>
</dbReference>
<reference evidence="5" key="1">
    <citation type="journal article" date="2020" name="New Phytol.">
        <title>Comparative genomics reveals dynamic genome evolution in host specialist ectomycorrhizal fungi.</title>
        <authorList>
            <person name="Lofgren L.A."/>
            <person name="Nguyen N.H."/>
            <person name="Vilgalys R."/>
            <person name="Ruytinx J."/>
            <person name="Liao H.L."/>
            <person name="Branco S."/>
            <person name="Kuo A."/>
            <person name="LaButti K."/>
            <person name="Lipzen A."/>
            <person name="Andreopoulos W."/>
            <person name="Pangilinan J."/>
            <person name="Riley R."/>
            <person name="Hundley H."/>
            <person name="Na H."/>
            <person name="Barry K."/>
            <person name="Grigoriev I.V."/>
            <person name="Stajich J.E."/>
            <person name="Kennedy P.G."/>
        </authorList>
    </citation>
    <scope>NUCLEOTIDE SEQUENCE</scope>
    <source>
        <strain evidence="5">S12</strain>
    </source>
</reference>
<feature type="region of interest" description="Disordered" evidence="3">
    <location>
        <begin position="51"/>
        <end position="224"/>
    </location>
</feature>
<proteinExistence type="predicted"/>
<feature type="region of interest" description="Disordered" evidence="3">
    <location>
        <begin position="694"/>
        <end position="722"/>
    </location>
</feature>